<dbReference type="InterPro" id="IPR016491">
    <property type="entry name" value="Septin"/>
</dbReference>
<dbReference type="EMBL" id="CP064812">
    <property type="protein sequence ID" value="QPG73770.1"/>
    <property type="molecule type" value="Genomic_DNA"/>
</dbReference>
<dbReference type="GO" id="GO:0032156">
    <property type="term" value="C:septin cytoskeleton"/>
    <property type="evidence" value="ECO:0007669"/>
    <property type="project" value="UniProtKB-ARBA"/>
</dbReference>
<accession>A0A875RNI1</accession>
<evidence type="ECO:0000259" key="5">
    <source>
        <dbReference type="PROSITE" id="PS51719"/>
    </source>
</evidence>
<dbReference type="GeneID" id="62194485"/>
<dbReference type="SUPFAM" id="SSF52540">
    <property type="entry name" value="P-loop containing nucleoside triphosphate hydrolases"/>
    <property type="match status" value="1"/>
</dbReference>
<sequence>MIIGETGTGKSTFINTLCDEDVIPPGNTSFNGEAMCIENHSATIFEGGTKINLDIVLTSGFGDSIDNTDSTAKLVDYLETQFELTLKEECRIQRTPHFKDTRVHAALYFIRPTGKGLRPLDIQCLKALSARCNVIPVISKGDLLTEEEKKLNKELILKHINAAGIELYDFSSCFEDIEEELPGFNLGQMVPFSIVSGTERKLIEEIEYKVRKLPHGIVRVDDPAHSDFPILRTCLLGACQQDLKDTTHDIYYERYRTKKLSEASQKREASGLAKTSAKTISAK</sequence>
<dbReference type="InterPro" id="IPR030379">
    <property type="entry name" value="G_SEPTIN_dom"/>
</dbReference>
<keyword evidence="7" id="KW-1185">Reference proteome</keyword>
<dbReference type="GO" id="GO:0005935">
    <property type="term" value="C:cellular bud neck"/>
    <property type="evidence" value="ECO:0007669"/>
    <property type="project" value="UniProtKB-SubCell"/>
</dbReference>
<dbReference type="GO" id="GO:0005938">
    <property type="term" value="C:cell cortex"/>
    <property type="evidence" value="ECO:0007669"/>
    <property type="project" value="UniProtKB-ARBA"/>
</dbReference>
<dbReference type="PANTHER" id="PTHR18884">
    <property type="entry name" value="SEPTIN"/>
    <property type="match status" value="1"/>
</dbReference>
<dbReference type="Gene3D" id="3.40.50.300">
    <property type="entry name" value="P-loop containing nucleotide triphosphate hydrolases"/>
    <property type="match status" value="1"/>
</dbReference>
<dbReference type="GO" id="GO:0005525">
    <property type="term" value="F:GTP binding"/>
    <property type="evidence" value="ECO:0007669"/>
    <property type="project" value="UniProtKB-KW"/>
</dbReference>
<dbReference type="AlphaFoldDB" id="A0A875RNI1"/>
<evidence type="ECO:0000256" key="4">
    <source>
        <dbReference type="SAM" id="MobiDB-lite"/>
    </source>
</evidence>
<dbReference type="KEGG" id="bnn:FOA43_001084"/>
<keyword evidence="2" id="KW-0547">Nucleotide-binding</keyword>
<evidence type="ECO:0000313" key="6">
    <source>
        <dbReference type="EMBL" id="QPG73770.1"/>
    </source>
</evidence>
<dbReference type="PIRSF" id="PIRSF006698">
    <property type="entry name" value="Septin"/>
    <property type="match status" value="1"/>
</dbReference>
<feature type="region of interest" description="Disordered" evidence="4">
    <location>
        <begin position="263"/>
        <end position="283"/>
    </location>
</feature>
<comment type="subcellular location">
    <subcellularLocation>
        <location evidence="1">Bud neck</location>
    </subcellularLocation>
</comment>
<keyword evidence="3" id="KW-0342">GTP-binding</keyword>
<gene>
    <name evidence="6" type="ORF">FOA43_001084</name>
</gene>
<dbReference type="CDD" id="cd01850">
    <property type="entry name" value="CDC_Septin"/>
    <property type="match status" value="1"/>
</dbReference>
<evidence type="ECO:0000256" key="3">
    <source>
        <dbReference type="ARBA" id="ARBA00023134"/>
    </source>
</evidence>
<evidence type="ECO:0000256" key="2">
    <source>
        <dbReference type="ARBA" id="ARBA00022741"/>
    </source>
</evidence>
<dbReference type="InterPro" id="IPR027417">
    <property type="entry name" value="P-loop_NTPase"/>
</dbReference>
<name>A0A875RNI1_EENNA</name>
<organism evidence="6 7">
    <name type="scientific">Eeniella nana</name>
    <name type="common">Yeast</name>
    <name type="synonym">Brettanomyces nanus</name>
    <dbReference type="NCBI Taxonomy" id="13502"/>
    <lineage>
        <taxon>Eukaryota</taxon>
        <taxon>Fungi</taxon>
        <taxon>Dikarya</taxon>
        <taxon>Ascomycota</taxon>
        <taxon>Saccharomycotina</taxon>
        <taxon>Pichiomycetes</taxon>
        <taxon>Pichiales</taxon>
        <taxon>Pichiaceae</taxon>
        <taxon>Brettanomyces</taxon>
    </lineage>
</organism>
<reference evidence="6" key="1">
    <citation type="submission" date="2020-10" db="EMBL/GenBank/DDBJ databases">
        <authorList>
            <person name="Roach M.J.R."/>
        </authorList>
    </citation>
    <scope>NUCLEOTIDE SEQUENCE</scope>
    <source>
        <strain evidence="6">CBS 1945</strain>
    </source>
</reference>
<dbReference type="OrthoDB" id="416553at2759"/>
<dbReference type="Pfam" id="PF00735">
    <property type="entry name" value="Septin"/>
    <property type="match status" value="1"/>
</dbReference>
<dbReference type="Proteomes" id="UP000662931">
    <property type="component" value="Chromosome 1"/>
</dbReference>
<proteinExistence type="predicted"/>
<evidence type="ECO:0000256" key="1">
    <source>
        <dbReference type="ARBA" id="ARBA00004266"/>
    </source>
</evidence>
<protein>
    <recommendedName>
        <fullName evidence="5">Septin-type G domain-containing protein</fullName>
    </recommendedName>
</protein>
<dbReference type="PROSITE" id="PS51719">
    <property type="entry name" value="G_SEPTIN"/>
    <property type="match status" value="1"/>
</dbReference>
<evidence type="ECO:0000313" key="7">
    <source>
        <dbReference type="Proteomes" id="UP000662931"/>
    </source>
</evidence>
<feature type="domain" description="Septin-type G" evidence="5">
    <location>
        <begin position="1"/>
        <end position="262"/>
    </location>
</feature>
<dbReference type="RefSeq" id="XP_038777335.1">
    <property type="nucleotide sequence ID" value="XM_038921407.1"/>
</dbReference>